<evidence type="ECO:0000313" key="3">
    <source>
        <dbReference type="Proteomes" id="UP000609651"/>
    </source>
</evidence>
<gene>
    <name evidence="2" type="ORF">LzC2_13730</name>
</gene>
<accession>A0ABX1VB54</accession>
<organism evidence="2 3">
    <name type="scientific">Alienimonas chondri</name>
    <dbReference type="NCBI Taxonomy" id="2681879"/>
    <lineage>
        <taxon>Bacteria</taxon>
        <taxon>Pseudomonadati</taxon>
        <taxon>Planctomycetota</taxon>
        <taxon>Planctomycetia</taxon>
        <taxon>Planctomycetales</taxon>
        <taxon>Planctomycetaceae</taxon>
        <taxon>Alienimonas</taxon>
    </lineage>
</organism>
<reference evidence="2 3" key="1">
    <citation type="journal article" date="2020" name="Syst. Appl. Microbiol.">
        <title>Alienimonas chondri sp. nov., a novel planctomycete isolated from the biofilm of the red alga Chondrus crispus.</title>
        <authorList>
            <person name="Vitorino I."/>
            <person name="Albuquerque L."/>
            <person name="Wiegand S."/>
            <person name="Kallscheuer N."/>
            <person name="da Costa M.S."/>
            <person name="Lobo-da-Cunha A."/>
            <person name="Jogler C."/>
            <person name="Lage O.M."/>
        </authorList>
    </citation>
    <scope>NUCLEOTIDE SEQUENCE [LARGE SCALE GENOMIC DNA]</scope>
    <source>
        <strain evidence="2 3">LzC2</strain>
    </source>
</reference>
<evidence type="ECO:0000256" key="1">
    <source>
        <dbReference type="SAM" id="SignalP"/>
    </source>
</evidence>
<feature type="signal peptide" evidence="1">
    <location>
        <begin position="1"/>
        <end position="33"/>
    </location>
</feature>
<evidence type="ECO:0000313" key="2">
    <source>
        <dbReference type="EMBL" id="NNJ25303.1"/>
    </source>
</evidence>
<sequence>MIARRSLPFSLPRTACAALSAAILLTAAAPAIGAVESDRTKRYTLGSHHGPYMVMVAAIHPLRGGNDTGLTPAEAADRVCWELRDQGIPAYVYAMNTETQSLVTLSPDGQEKERLMATMRGGVCVLAGNFKTADDKIAQKLLKHIKTKVKCPTLEPEAATGGFVRTKGGGFFQATNGRPRSALSRAFVTVNPLLDSAQLQRLRKINDPLLVRLNSGEEYGLHKCKGNYSVVVKEFRGRTLTQVSGTKSADVGERVDVSGDLSEAGREAWELCQILRNRENQEAYVWHDRHRSVVTIGSFSSPKDPEAVRTARKWAAKPADTGVPTPVTVAVPKGERDIRKAERYWLLEVTPYAMPVPNM</sequence>
<protein>
    <submittedName>
        <fullName evidence="2">Uncharacterized protein</fullName>
    </submittedName>
</protein>
<keyword evidence="3" id="KW-1185">Reference proteome</keyword>
<feature type="chain" id="PRO_5046836304" evidence="1">
    <location>
        <begin position="34"/>
        <end position="359"/>
    </location>
</feature>
<keyword evidence="1" id="KW-0732">Signal</keyword>
<name>A0ABX1VB54_9PLAN</name>
<proteinExistence type="predicted"/>
<dbReference type="EMBL" id="WTPX01000031">
    <property type="protein sequence ID" value="NNJ25303.1"/>
    <property type="molecule type" value="Genomic_DNA"/>
</dbReference>
<dbReference type="RefSeq" id="WP_171185161.1">
    <property type="nucleotide sequence ID" value="NZ_WTPX01000031.1"/>
</dbReference>
<comment type="caution">
    <text evidence="2">The sequence shown here is derived from an EMBL/GenBank/DDBJ whole genome shotgun (WGS) entry which is preliminary data.</text>
</comment>
<dbReference type="Proteomes" id="UP000609651">
    <property type="component" value="Unassembled WGS sequence"/>
</dbReference>